<feature type="transmembrane region" description="Helical" evidence="2">
    <location>
        <begin position="224"/>
        <end position="242"/>
    </location>
</feature>
<dbReference type="Proteomes" id="UP000567246">
    <property type="component" value="Unassembled WGS sequence"/>
</dbReference>
<evidence type="ECO:0000313" key="4">
    <source>
        <dbReference type="Proteomes" id="UP000567246"/>
    </source>
</evidence>
<gene>
    <name evidence="3" type="ORF">HDA33_000237</name>
</gene>
<evidence type="ECO:0000256" key="1">
    <source>
        <dbReference type="SAM" id="MobiDB-lite"/>
    </source>
</evidence>
<accession>A0A7W9JHC0</accession>
<sequence length="359" mass="36946">MRQLTAVLLALVAGVLAVLATAGALVDEAAHRPALVRQAAEQVASDDDVRAAIPGAVADAVGDAVPEGVPGPLRGLAQDLVRPMAESAAQDEGVVRGWSDTADEARRAWLHDLREASDATGPVPGGDFTIPFGPVAQSGVAAALGDLETDLREDRLNLPGQQLVERLLGVDFGDWAVDTLVGPLHERAAELRDRTDLTMTVTVDALRDVDRSEVARWVGASVHWRWAAGGAVVLLAAAVLIAPLRWRGVAVLLSAATALVGGYLLANATRAEAFAVAAPEGAPAGIARLVERVEQALRPAVDAALAPYADGLTTAGWIALAVGAALLVAELVLSAARAGRTTPPRDRGGSRAAADPASR</sequence>
<name>A0A7W9JHC0_9MICC</name>
<dbReference type="RefSeq" id="WP_184170009.1">
    <property type="nucleotide sequence ID" value="NZ_BAABAG010000002.1"/>
</dbReference>
<feature type="transmembrane region" description="Helical" evidence="2">
    <location>
        <begin position="315"/>
        <end position="336"/>
    </location>
</feature>
<protein>
    <submittedName>
        <fullName evidence="3">Uncharacterized protein</fullName>
    </submittedName>
</protein>
<keyword evidence="2" id="KW-0472">Membrane</keyword>
<dbReference type="AlphaFoldDB" id="A0A7W9JHC0"/>
<feature type="region of interest" description="Disordered" evidence="1">
    <location>
        <begin position="339"/>
        <end position="359"/>
    </location>
</feature>
<evidence type="ECO:0000256" key="2">
    <source>
        <dbReference type="SAM" id="Phobius"/>
    </source>
</evidence>
<feature type="transmembrane region" description="Helical" evidence="2">
    <location>
        <begin position="249"/>
        <end position="266"/>
    </location>
</feature>
<evidence type="ECO:0000313" key="3">
    <source>
        <dbReference type="EMBL" id="MBB5847673.1"/>
    </source>
</evidence>
<organism evidence="3 4">
    <name type="scientific">Micrococcus endophyticus</name>
    <dbReference type="NCBI Taxonomy" id="455343"/>
    <lineage>
        <taxon>Bacteria</taxon>
        <taxon>Bacillati</taxon>
        <taxon>Actinomycetota</taxon>
        <taxon>Actinomycetes</taxon>
        <taxon>Micrococcales</taxon>
        <taxon>Micrococcaceae</taxon>
        <taxon>Micrococcus</taxon>
    </lineage>
</organism>
<dbReference type="EMBL" id="JACHMW010000001">
    <property type="protein sequence ID" value="MBB5847673.1"/>
    <property type="molecule type" value="Genomic_DNA"/>
</dbReference>
<keyword evidence="2" id="KW-1133">Transmembrane helix</keyword>
<comment type="caution">
    <text evidence="3">The sequence shown here is derived from an EMBL/GenBank/DDBJ whole genome shotgun (WGS) entry which is preliminary data.</text>
</comment>
<keyword evidence="4" id="KW-1185">Reference proteome</keyword>
<reference evidence="3 4" key="1">
    <citation type="submission" date="2020-08" db="EMBL/GenBank/DDBJ databases">
        <title>Sequencing the genomes of 1000 actinobacteria strains.</title>
        <authorList>
            <person name="Klenk H.-P."/>
        </authorList>
    </citation>
    <scope>NUCLEOTIDE SEQUENCE [LARGE SCALE GENOMIC DNA]</scope>
    <source>
        <strain evidence="3 4">DSM 17945</strain>
    </source>
</reference>
<keyword evidence="2" id="KW-0812">Transmembrane</keyword>
<proteinExistence type="predicted"/>